<evidence type="ECO:0000313" key="5">
    <source>
        <dbReference type="Proteomes" id="UP000475862"/>
    </source>
</evidence>
<comment type="caution">
    <text evidence="4">The sequence shown here is derived from an EMBL/GenBank/DDBJ whole genome shotgun (WGS) entry which is preliminary data.</text>
</comment>
<dbReference type="GO" id="GO:0000052">
    <property type="term" value="P:citrulline metabolic process"/>
    <property type="evidence" value="ECO:0007669"/>
    <property type="project" value="TreeGrafter"/>
</dbReference>
<name>A0A6G0U742_APHGL</name>
<dbReference type="GO" id="GO:0045429">
    <property type="term" value="P:positive regulation of nitric oxide biosynthetic process"/>
    <property type="evidence" value="ECO:0007669"/>
    <property type="project" value="TreeGrafter"/>
</dbReference>
<dbReference type="Gene3D" id="3.75.10.10">
    <property type="entry name" value="L-arginine/glycine Amidinotransferase, Chain A"/>
    <property type="match status" value="1"/>
</dbReference>
<comment type="similarity">
    <text evidence="1">Belongs to the DDAH family.</text>
</comment>
<keyword evidence="2" id="KW-0378">Hydrolase</keyword>
<gene>
    <name evidence="4" type="ORF">AGLY_000488</name>
</gene>
<dbReference type="OrthoDB" id="10016839at2759"/>
<organism evidence="4 5">
    <name type="scientific">Aphis glycines</name>
    <name type="common">Soybean aphid</name>
    <dbReference type="NCBI Taxonomy" id="307491"/>
    <lineage>
        <taxon>Eukaryota</taxon>
        <taxon>Metazoa</taxon>
        <taxon>Ecdysozoa</taxon>
        <taxon>Arthropoda</taxon>
        <taxon>Hexapoda</taxon>
        <taxon>Insecta</taxon>
        <taxon>Pterygota</taxon>
        <taxon>Neoptera</taxon>
        <taxon>Paraneoptera</taxon>
        <taxon>Hemiptera</taxon>
        <taxon>Sternorrhyncha</taxon>
        <taxon>Aphidomorpha</taxon>
        <taxon>Aphidoidea</taxon>
        <taxon>Aphididae</taxon>
        <taxon>Aphidini</taxon>
        <taxon>Aphis</taxon>
        <taxon>Aphis</taxon>
    </lineage>
</organism>
<dbReference type="AlphaFoldDB" id="A0A6G0U742"/>
<dbReference type="GO" id="GO:0006525">
    <property type="term" value="P:arginine metabolic process"/>
    <property type="evidence" value="ECO:0007669"/>
    <property type="project" value="TreeGrafter"/>
</dbReference>
<reference evidence="4 5" key="1">
    <citation type="submission" date="2019-08" db="EMBL/GenBank/DDBJ databases">
        <title>The genome of the soybean aphid Biotype 1, its phylome, world population structure and adaptation to the North American continent.</title>
        <authorList>
            <person name="Giordano R."/>
            <person name="Donthu R.K."/>
            <person name="Hernandez A.G."/>
            <person name="Wright C.L."/>
            <person name="Zimin A.V."/>
        </authorList>
    </citation>
    <scope>NUCLEOTIDE SEQUENCE [LARGE SCALE GENOMIC DNA]</scope>
    <source>
        <tissue evidence="4">Whole aphids</tissue>
    </source>
</reference>
<evidence type="ECO:0000256" key="2">
    <source>
        <dbReference type="ARBA" id="ARBA00022801"/>
    </source>
</evidence>
<keyword evidence="5" id="KW-1185">Reference proteome</keyword>
<evidence type="ECO:0000256" key="3">
    <source>
        <dbReference type="PIRSR" id="PIRSR633199-1"/>
    </source>
</evidence>
<evidence type="ECO:0000256" key="1">
    <source>
        <dbReference type="ARBA" id="ARBA00008532"/>
    </source>
</evidence>
<proteinExistence type="inferred from homology"/>
<dbReference type="FunFam" id="3.75.10.10:FF:000004">
    <property type="entry name" value="N(G),N(G)-dimethylarginine dimethylaminohydrolase 1"/>
    <property type="match status" value="1"/>
</dbReference>
<evidence type="ECO:0000313" key="4">
    <source>
        <dbReference type="EMBL" id="KAE9544945.1"/>
    </source>
</evidence>
<dbReference type="EMBL" id="VYZN01000001">
    <property type="protein sequence ID" value="KAE9544945.1"/>
    <property type="molecule type" value="Genomic_DNA"/>
</dbReference>
<feature type="active site" description="Proton donor" evidence="3">
    <location>
        <position position="176"/>
    </location>
</feature>
<feature type="active site" description="Nucleophile" evidence="3">
    <location>
        <position position="275"/>
    </location>
</feature>
<sequence length="288" mass="32278">MPTTRYTHAVVNRIPQSLRTRLPTLDYDRAKRQHENYVQALRDIGLDVIEMPADEDTPWCAFVDDTAFVCNGTAIITKPAEPERVKEVEAIRAVLKKEIGLPIVEVSDKSAKLHGSDILFTESIRYNCTQSKNYCSKSREFFIGITKWTNESGACAVASAFPEYPCTPIKVTENKHLKTIVSMAGPDLMCVGSSDSSKNVLKRLEREATYSYQILTLPEDEAANVMYINGTLLHRSAKEIPLSFNVLAEKITDFTLQSVDISELLKCEGANLNSCCLLVRRTKHIRSL</sequence>
<dbReference type="PANTHER" id="PTHR12737:SF9">
    <property type="entry name" value="DIMETHYLARGININASE"/>
    <property type="match status" value="1"/>
</dbReference>
<dbReference type="SUPFAM" id="SSF55909">
    <property type="entry name" value="Pentein"/>
    <property type="match status" value="1"/>
</dbReference>
<dbReference type="PANTHER" id="PTHR12737">
    <property type="entry name" value="DIMETHYLARGININE DIMETHYLAMINOHYDROLASE"/>
    <property type="match status" value="1"/>
</dbReference>
<dbReference type="GO" id="GO:0016597">
    <property type="term" value="F:amino acid binding"/>
    <property type="evidence" value="ECO:0007669"/>
    <property type="project" value="TreeGrafter"/>
</dbReference>
<dbReference type="InterPro" id="IPR033199">
    <property type="entry name" value="DDAH-like"/>
</dbReference>
<accession>A0A6G0U742</accession>
<protein>
    <submittedName>
        <fullName evidence="4">Uncharacterized protein</fullName>
    </submittedName>
</protein>
<dbReference type="Proteomes" id="UP000475862">
    <property type="component" value="Unassembled WGS sequence"/>
</dbReference>
<dbReference type="GO" id="GO:0016403">
    <property type="term" value="F:dimethylargininase activity"/>
    <property type="evidence" value="ECO:0007669"/>
    <property type="project" value="TreeGrafter"/>
</dbReference>